<dbReference type="KEGG" id="pavi:110769063"/>
<evidence type="ECO:0000313" key="9">
    <source>
        <dbReference type="Proteomes" id="UP000515124"/>
    </source>
</evidence>
<evidence type="ECO:0000256" key="1">
    <source>
        <dbReference type="ARBA" id="ARBA00004141"/>
    </source>
</evidence>
<proteinExistence type="inferred from homology"/>
<accession>A0A6P5TNR4</accession>
<dbReference type="Pfam" id="PF01694">
    <property type="entry name" value="Rhomboid"/>
    <property type="match status" value="1"/>
</dbReference>
<feature type="transmembrane region" description="Helical" evidence="7">
    <location>
        <begin position="272"/>
        <end position="292"/>
    </location>
</feature>
<dbReference type="InterPro" id="IPR022764">
    <property type="entry name" value="Peptidase_S54_rhomboid_dom"/>
</dbReference>
<sequence length="351" mass="39607">MQRLVSLKLASNFPKKLSNSSTTTTTTTSSIFHFQPHKTVSLTKPPQTLTQNHFFSSFPAHWLHRLPHSWRLQHTLTQKIHGLLSNPLLKRQFLVDFSNTLLRASSKSLSDFRLGFLRVQFSRQGSKFQFNPKFTSPRSVWRSWLRRVSEGEVTVGVWGLIIANAAVLLLWEIADIAFMVKNFVNALINVRHGRLHTLITSAFSHFDTERFIHNMIGLYVFGAHIERIFGPQFLLKLYLDGALGGSVFFLLHETYLAVSSMGRRKENKDTKLGLGADGAVNAIILLYIFLFPKSISTRGLFLVSLLLYGIFLIGTDICRLILGDETISGATQLGGVAVAAFAWTRLRKGRF</sequence>
<comment type="subcellular location">
    <subcellularLocation>
        <location evidence="1">Membrane</location>
        <topology evidence="1">Multi-pass membrane protein</topology>
    </subcellularLocation>
</comment>
<evidence type="ECO:0000256" key="6">
    <source>
        <dbReference type="ARBA" id="ARBA00023136"/>
    </source>
</evidence>
<organism evidence="9 10">
    <name type="scientific">Prunus avium</name>
    <name type="common">Cherry</name>
    <name type="synonym">Cerasus avium</name>
    <dbReference type="NCBI Taxonomy" id="42229"/>
    <lineage>
        <taxon>Eukaryota</taxon>
        <taxon>Viridiplantae</taxon>
        <taxon>Streptophyta</taxon>
        <taxon>Embryophyta</taxon>
        <taxon>Tracheophyta</taxon>
        <taxon>Spermatophyta</taxon>
        <taxon>Magnoliopsida</taxon>
        <taxon>eudicotyledons</taxon>
        <taxon>Gunneridae</taxon>
        <taxon>Pentapetalae</taxon>
        <taxon>rosids</taxon>
        <taxon>fabids</taxon>
        <taxon>Rosales</taxon>
        <taxon>Rosaceae</taxon>
        <taxon>Amygdaloideae</taxon>
        <taxon>Amygdaleae</taxon>
        <taxon>Prunus</taxon>
    </lineage>
</organism>
<dbReference type="SUPFAM" id="SSF144091">
    <property type="entry name" value="Rhomboid-like"/>
    <property type="match status" value="1"/>
</dbReference>
<dbReference type="Gene3D" id="1.20.1540.10">
    <property type="entry name" value="Rhomboid-like"/>
    <property type="match status" value="1"/>
</dbReference>
<dbReference type="RefSeq" id="XP_021828655.1">
    <property type="nucleotide sequence ID" value="XM_021972963.1"/>
</dbReference>
<gene>
    <name evidence="10" type="primary">LOC110769063</name>
</gene>
<feature type="transmembrane region" description="Helical" evidence="7">
    <location>
        <begin position="299"/>
        <end position="322"/>
    </location>
</feature>
<dbReference type="PANTHER" id="PTHR43731:SF14">
    <property type="entry name" value="PRESENILIN-ASSOCIATED RHOMBOID-LIKE PROTEIN, MITOCHONDRIAL"/>
    <property type="match status" value="1"/>
</dbReference>
<evidence type="ECO:0000256" key="3">
    <source>
        <dbReference type="ARBA" id="ARBA00022692"/>
    </source>
</evidence>
<evidence type="ECO:0000256" key="7">
    <source>
        <dbReference type="SAM" id="Phobius"/>
    </source>
</evidence>
<evidence type="ECO:0000259" key="8">
    <source>
        <dbReference type="Pfam" id="PF01694"/>
    </source>
</evidence>
<feature type="transmembrane region" description="Helical" evidence="7">
    <location>
        <begin position="155"/>
        <end position="174"/>
    </location>
</feature>
<dbReference type="InterPro" id="IPR050925">
    <property type="entry name" value="Rhomboid_protease_S54"/>
</dbReference>
<dbReference type="GO" id="GO:0016020">
    <property type="term" value="C:membrane"/>
    <property type="evidence" value="ECO:0007669"/>
    <property type="project" value="UniProtKB-SubCell"/>
</dbReference>
<dbReference type="InterPro" id="IPR035952">
    <property type="entry name" value="Rhomboid-like_sf"/>
</dbReference>
<keyword evidence="4" id="KW-0378">Hydrolase</keyword>
<comment type="similarity">
    <text evidence="2">Belongs to the peptidase S54 family.</text>
</comment>
<dbReference type="GO" id="GO:0004252">
    <property type="term" value="F:serine-type endopeptidase activity"/>
    <property type="evidence" value="ECO:0007669"/>
    <property type="project" value="InterPro"/>
</dbReference>
<evidence type="ECO:0000313" key="10">
    <source>
        <dbReference type="RefSeq" id="XP_021828655.1"/>
    </source>
</evidence>
<dbReference type="GeneID" id="110769063"/>
<keyword evidence="5 7" id="KW-1133">Transmembrane helix</keyword>
<keyword evidence="9" id="KW-1185">Reference proteome</keyword>
<protein>
    <submittedName>
        <fullName evidence="10">RHOMBOID-like protein 12, mitochondrial</fullName>
    </submittedName>
</protein>
<dbReference type="Proteomes" id="UP000515124">
    <property type="component" value="Unplaced"/>
</dbReference>
<evidence type="ECO:0000256" key="2">
    <source>
        <dbReference type="ARBA" id="ARBA00009045"/>
    </source>
</evidence>
<keyword evidence="3 7" id="KW-0812">Transmembrane</keyword>
<dbReference type="PANTHER" id="PTHR43731">
    <property type="entry name" value="RHOMBOID PROTEASE"/>
    <property type="match status" value="1"/>
</dbReference>
<feature type="domain" description="Peptidase S54 rhomboid" evidence="8">
    <location>
        <begin position="193"/>
        <end position="344"/>
    </location>
</feature>
<name>A0A6P5TNR4_PRUAV</name>
<dbReference type="AlphaFoldDB" id="A0A6P5TNR4"/>
<keyword evidence="6 7" id="KW-0472">Membrane</keyword>
<reference evidence="10" key="1">
    <citation type="submission" date="2025-08" db="UniProtKB">
        <authorList>
            <consortium name="RefSeq"/>
        </authorList>
    </citation>
    <scope>IDENTIFICATION</scope>
</reference>
<evidence type="ECO:0000256" key="5">
    <source>
        <dbReference type="ARBA" id="ARBA00022989"/>
    </source>
</evidence>
<feature type="transmembrane region" description="Helical" evidence="7">
    <location>
        <begin position="233"/>
        <end position="252"/>
    </location>
</feature>
<evidence type="ECO:0000256" key="4">
    <source>
        <dbReference type="ARBA" id="ARBA00022801"/>
    </source>
</evidence>